<dbReference type="RefSeq" id="WP_306727802.1">
    <property type="nucleotide sequence ID" value="NZ_JAVDDT010000002.1"/>
</dbReference>
<accession>A0ABU0W5K9</accession>
<dbReference type="Proteomes" id="UP001239019">
    <property type="component" value="Unassembled WGS sequence"/>
</dbReference>
<evidence type="ECO:0000256" key="1">
    <source>
        <dbReference type="SAM" id="MobiDB-lite"/>
    </source>
</evidence>
<evidence type="ECO:0008006" key="4">
    <source>
        <dbReference type="Google" id="ProtNLM"/>
    </source>
</evidence>
<evidence type="ECO:0000313" key="2">
    <source>
        <dbReference type="EMBL" id="MDQ2069318.1"/>
    </source>
</evidence>
<evidence type="ECO:0000313" key="3">
    <source>
        <dbReference type="Proteomes" id="UP001239019"/>
    </source>
</evidence>
<keyword evidence="3" id="KW-1185">Reference proteome</keyword>
<gene>
    <name evidence="2" type="ORF">RBH19_05495</name>
</gene>
<protein>
    <recommendedName>
        <fullName evidence="4">50S ribosomal protein L27</fullName>
    </recommendedName>
</protein>
<name>A0ABU0W5K9_9GAMM</name>
<feature type="region of interest" description="Disordered" evidence="1">
    <location>
        <begin position="1"/>
        <end position="23"/>
    </location>
</feature>
<feature type="compositionally biased region" description="Basic and acidic residues" evidence="1">
    <location>
        <begin position="1"/>
        <end position="12"/>
    </location>
</feature>
<dbReference type="EMBL" id="JAVDDT010000002">
    <property type="protein sequence ID" value="MDQ2069318.1"/>
    <property type="molecule type" value="Genomic_DNA"/>
</dbReference>
<organism evidence="2 3">
    <name type="scientific">Natronospira bacteriovora</name>
    <dbReference type="NCBI Taxonomy" id="3069753"/>
    <lineage>
        <taxon>Bacteria</taxon>
        <taxon>Pseudomonadati</taxon>
        <taxon>Pseudomonadota</taxon>
        <taxon>Gammaproteobacteria</taxon>
        <taxon>Natronospirales</taxon>
        <taxon>Natronospiraceae</taxon>
        <taxon>Natronospira</taxon>
    </lineage>
</organism>
<comment type="caution">
    <text evidence="2">The sequence shown here is derived from an EMBL/GenBank/DDBJ whole genome shotgun (WGS) entry which is preliminary data.</text>
</comment>
<proteinExistence type="predicted"/>
<sequence length="84" mass="9089">MKKQDKQQDTPPEHTSPSLAVKAGDVIRLDRSGIRACGDFRAGVDYTVGEGKGQVSPERAHRLVTVKGFRVNPPAKASSTTKKE</sequence>
<reference evidence="2 3" key="1">
    <citation type="submission" date="2023-08" db="EMBL/GenBank/DDBJ databases">
        <title>Whole-genome sequencing of halo(alkali)philic microorganisms from hypersaline lakes.</title>
        <authorList>
            <person name="Sorokin D.Y."/>
            <person name="Abbas B."/>
            <person name="Merkel A.Y."/>
        </authorList>
    </citation>
    <scope>NUCLEOTIDE SEQUENCE [LARGE SCALE GENOMIC DNA]</scope>
    <source>
        <strain evidence="2 3">AB-CW4</strain>
    </source>
</reference>